<gene>
    <name evidence="1" type="ORF">TrST_g375</name>
</gene>
<evidence type="ECO:0000313" key="2">
    <source>
        <dbReference type="Proteomes" id="UP001165085"/>
    </source>
</evidence>
<organism evidence="1 2">
    <name type="scientific">Triparma strigata</name>
    <dbReference type="NCBI Taxonomy" id="1606541"/>
    <lineage>
        <taxon>Eukaryota</taxon>
        <taxon>Sar</taxon>
        <taxon>Stramenopiles</taxon>
        <taxon>Ochrophyta</taxon>
        <taxon>Bolidophyceae</taxon>
        <taxon>Parmales</taxon>
        <taxon>Triparmaceae</taxon>
        <taxon>Triparma</taxon>
    </lineage>
</organism>
<reference evidence="2" key="1">
    <citation type="journal article" date="2023" name="Commun. Biol.">
        <title>Genome analysis of Parmales, the sister group of diatoms, reveals the evolutionary specialization of diatoms from phago-mixotrophs to photoautotrophs.</title>
        <authorList>
            <person name="Ban H."/>
            <person name="Sato S."/>
            <person name="Yoshikawa S."/>
            <person name="Yamada K."/>
            <person name="Nakamura Y."/>
            <person name="Ichinomiya M."/>
            <person name="Sato N."/>
            <person name="Blanc-Mathieu R."/>
            <person name="Endo H."/>
            <person name="Kuwata A."/>
            <person name="Ogata H."/>
        </authorList>
    </citation>
    <scope>NUCLEOTIDE SEQUENCE [LARGE SCALE GENOMIC DNA]</scope>
    <source>
        <strain evidence="2">NIES 3701</strain>
    </source>
</reference>
<protein>
    <submittedName>
        <fullName evidence="1">Uncharacterized protein</fullName>
    </submittedName>
</protein>
<keyword evidence="2" id="KW-1185">Reference proteome</keyword>
<comment type="caution">
    <text evidence="1">The sequence shown here is derived from an EMBL/GenBank/DDBJ whole genome shotgun (WGS) entry which is preliminary data.</text>
</comment>
<accession>A0A9W6ZVA6</accession>
<dbReference type="AlphaFoldDB" id="A0A9W6ZVA6"/>
<proteinExistence type="predicted"/>
<dbReference type="EMBL" id="BRXY01000069">
    <property type="protein sequence ID" value="GMH61077.1"/>
    <property type="molecule type" value="Genomic_DNA"/>
</dbReference>
<evidence type="ECO:0000313" key="1">
    <source>
        <dbReference type="EMBL" id="GMH61077.1"/>
    </source>
</evidence>
<name>A0A9W6ZVA6_9STRA</name>
<sequence length="274" mass="30509">MYHLDPTLVSHAAPSTGDRVLTPFGKGVVVEKRTTDLVVKLHESTWVLAYGQKPTLYLDPAIVKKDPVDSPVVGGEAVTTQSDPGSFFLDPALIKRETDFSVGQRVLTQFGKGVVAEKRVNAYVVVLHESTWVLAYGQKPTLYLGPNMLKPDPTFSPIVGSEKVTTPFGEGIVLSTDPTSEQLIVESTKWLLANDSLPRFFLDPTLVTRFDEKELKTGETYNTSFCPSFCPAVLTSLFQDKVILQPKTWELAYKQIPRFYLTRRPSRTIGWSLK</sequence>
<dbReference type="Proteomes" id="UP001165085">
    <property type="component" value="Unassembled WGS sequence"/>
</dbReference>